<evidence type="ECO:0000313" key="3">
    <source>
        <dbReference type="Proteomes" id="UP000268844"/>
    </source>
</evidence>
<organism evidence="2 3">
    <name type="scientific">Devosia equisanguinis</name>
    <dbReference type="NCBI Taxonomy" id="2490941"/>
    <lineage>
        <taxon>Bacteria</taxon>
        <taxon>Pseudomonadati</taxon>
        <taxon>Pseudomonadota</taxon>
        <taxon>Alphaproteobacteria</taxon>
        <taxon>Hyphomicrobiales</taxon>
        <taxon>Devosiaceae</taxon>
        <taxon>Devosia</taxon>
    </lineage>
</organism>
<keyword evidence="3" id="KW-1185">Reference proteome</keyword>
<evidence type="ECO:0000313" key="2">
    <source>
        <dbReference type="EMBL" id="VDS06636.1"/>
    </source>
</evidence>
<dbReference type="EMBL" id="UZWD01000058">
    <property type="protein sequence ID" value="VDS06636.1"/>
    <property type="molecule type" value="Genomic_DNA"/>
</dbReference>
<dbReference type="Proteomes" id="UP000268844">
    <property type="component" value="Unassembled WGS sequence"/>
</dbReference>
<proteinExistence type="predicted"/>
<dbReference type="Pfam" id="PF03995">
    <property type="entry name" value="Inhibitor_I36"/>
    <property type="match status" value="1"/>
</dbReference>
<dbReference type="InterPro" id="IPR011024">
    <property type="entry name" value="G_crystallin-like"/>
</dbReference>
<accession>A0A447IGM3</accession>
<protein>
    <submittedName>
        <fullName evidence="2">Bacterial SH3 domain protein</fullName>
    </submittedName>
</protein>
<name>A0A447IGM3_9HYPH</name>
<evidence type="ECO:0000256" key="1">
    <source>
        <dbReference type="SAM" id="SignalP"/>
    </source>
</evidence>
<dbReference type="AlphaFoldDB" id="A0A447IGM3"/>
<dbReference type="OrthoDB" id="7739067at2"/>
<feature type="chain" id="PRO_5019367436" evidence="1">
    <location>
        <begin position="21"/>
        <end position="187"/>
    </location>
</feature>
<feature type="signal peptide" evidence="1">
    <location>
        <begin position="1"/>
        <end position="20"/>
    </location>
</feature>
<reference evidence="2 3" key="1">
    <citation type="submission" date="2018-12" db="EMBL/GenBank/DDBJ databases">
        <authorList>
            <person name="Criscuolo A."/>
        </authorList>
    </citation>
    <scope>NUCLEOTIDE SEQUENCE [LARGE SCALE GENOMIC DNA]</scope>
    <source>
        <strain evidence="2">ACIP1116281</strain>
    </source>
</reference>
<sequence>MLKYLAALVVLALAVTPSAALDPSGSHGWSRSQLTLRTLPHQAGDVVGTVEQDLAIKVLRCEKLWCLVSTPVGKGWTSRDHISFGQTSQDPLTGPNLNYASGGPGTICFYQGTNYSGASFCAGSGEVFPDLARWGLDNSFASVKVEGNVSAAACRSRDFQSYCERIVASQPVLDGLLRKNLTSIRVY</sequence>
<dbReference type="SUPFAM" id="SSF49695">
    <property type="entry name" value="gamma-Crystallin-like"/>
    <property type="match status" value="1"/>
</dbReference>
<gene>
    <name evidence="2" type="ORF">DEVEQU_03800</name>
</gene>
<keyword evidence="1" id="KW-0732">Signal</keyword>
<dbReference type="Gene3D" id="2.60.20.10">
    <property type="entry name" value="Crystallins"/>
    <property type="match status" value="1"/>
</dbReference>
<dbReference type="RefSeq" id="WP_126152151.1">
    <property type="nucleotide sequence ID" value="NZ_JBHTMH010000001.1"/>
</dbReference>